<feature type="transmembrane region" description="Helical" evidence="2">
    <location>
        <begin position="64"/>
        <end position="84"/>
    </location>
</feature>
<dbReference type="RefSeq" id="WP_084137295.1">
    <property type="nucleotide sequence ID" value="NZ_BIMM01000023.1"/>
</dbReference>
<dbReference type="Pfam" id="PF18705">
    <property type="entry name" value="DUF5643"/>
    <property type="match status" value="1"/>
</dbReference>
<reference evidence="5 6" key="1">
    <citation type="submission" date="2017-05" db="EMBL/GenBank/DDBJ databases">
        <title>Functional genome analysis of Paenibacillus pasadenensis strain R16: insights on endophytic life style and antifungal activity.</title>
        <authorList>
            <person name="Passera A."/>
            <person name="Marcolungo L."/>
            <person name="Casati P."/>
            <person name="Brasca M."/>
            <person name="Quaglino F."/>
            <person name="Delledonne M."/>
        </authorList>
    </citation>
    <scope>NUCLEOTIDE SEQUENCE [LARGE SCALE GENOMIC DNA]</scope>
    <source>
        <strain evidence="5 6">R16</strain>
    </source>
</reference>
<evidence type="ECO:0000313" key="6">
    <source>
        <dbReference type="Proteomes" id="UP000234789"/>
    </source>
</evidence>
<comment type="caution">
    <text evidence="5">The sequence shown here is derived from an EMBL/GenBank/DDBJ whole genome shotgun (WGS) entry which is preliminary data.</text>
</comment>
<protein>
    <recommendedName>
        <fullName evidence="7">DUF4179 domain-containing protein</fullName>
    </recommendedName>
</protein>
<feature type="domain" description="DUF4179" evidence="3">
    <location>
        <begin position="63"/>
        <end position="156"/>
    </location>
</feature>
<dbReference type="InterPro" id="IPR040680">
    <property type="entry name" value="DUF5643"/>
</dbReference>
<dbReference type="EMBL" id="NFEZ01000001">
    <property type="protein sequence ID" value="PLT48469.1"/>
    <property type="molecule type" value="Genomic_DNA"/>
</dbReference>
<dbReference type="Gene3D" id="2.60.40.1630">
    <property type="entry name" value="bacillus anthracis domain"/>
    <property type="match status" value="1"/>
</dbReference>
<feature type="domain" description="DUF5643" evidence="4">
    <location>
        <begin position="241"/>
        <end position="345"/>
    </location>
</feature>
<keyword evidence="2" id="KW-1133">Transmembrane helix</keyword>
<dbReference type="Proteomes" id="UP000234789">
    <property type="component" value="Unassembled WGS sequence"/>
</dbReference>
<gene>
    <name evidence="5" type="ORF">B8V81_0601</name>
</gene>
<keyword evidence="2" id="KW-0472">Membrane</keyword>
<sequence>MDDRHGERLDPKLDRHGERLEQGLAELGGRPPSPELLLRADAAIAAGMAQGRLRRRSRRRWQRLGSAALTLALVLAVGLASIRISPAFASAVRQLPGMAAIVDAIREEYSLNRTVQDALDEGYLQPLHLTQDHEGVKVTLEGLVADDYRMMFVYTVAGLGENEHADVGKVRALDRNGQSVIQGAGFSFDGREEAVKRQTMELMLQPGSPLPDWLDLQVEVAGAPYRFQFPVDRELFADKSRTLPLEETISIENQQLRFTSMRISPLSVAIEAEYDPANTMKLYGPVDMKLTDDSGTEWGGVGYSAGSLEEHKVRFEFQSPYFRQPKSLYLSGKTFRALPKDKGLIVLDAEKGELLAAPDDRLKLISSSVDAKGMKLGFELRVDGPDSPSRSYSVLGSDFTDADGRSFGLHLQGGTETSDPDGRQKLSYTYGPGDYKQPLTFEISNYPNYIEGEYRIRLPLEELPPEQ</sequence>
<dbReference type="Pfam" id="PF13786">
    <property type="entry name" value="DUF4179"/>
    <property type="match status" value="1"/>
</dbReference>
<organism evidence="5 6">
    <name type="scientific">Paenibacillus pasadenensis</name>
    <dbReference type="NCBI Taxonomy" id="217090"/>
    <lineage>
        <taxon>Bacteria</taxon>
        <taxon>Bacillati</taxon>
        <taxon>Bacillota</taxon>
        <taxon>Bacilli</taxon>
        <taxon>Bacillales</taxon>
        <taxon>Paenibacillaceae</taxon>
        <taxon>Paenibacillus</taxon>
    </lineage>
</organism>
<dbReference type="InterPro" id="IPR025436">
    <property type="entry name" value="DUF4179"/>
</dbReference>
<evidence type="ECO:0000313" key="5">
    <source>
        <dbReference type="EMBL" id="PLT48469.1"/>
    </source>
</evidence>
<proteinExistence type="predicted"/>
<name>A0A2N5NDQ4_9BACL</name>
<keyword evidence="2" id="KW-0812">Transmembrane</keyword>
<evidence type="ECO:0000256" key="1">
    <source>
        <dbReference type="SAM" id="MobiDB-lite"/>
    </source>
</evidence>
<keyword evidence="6" id="KW-1185">Reference proteome</keyword>
<dbReference type="AlphaFoldDB" id="A0A2N5NDQ4"/>
<evidence type="ECO:0000256" key="2">
    <source>
        <dbReference type="SAM" id="Phobius"/>
    </source>
</evidence>
<dbReference type="OrthoDB" id="2725974at2"/>
<feature type="region of interest" description="Disordered" evidence="1">
    <location>
        <begin position="411"/>
        <end position="431"/>
    </location>
</feature>
<accession>A0A2N5NDQ4</accession>
<evidence type="ECO:0008006" key="7">
    <source>
        <dbReference type="Google" id="ProtNLM"/>
    </source>
</evidence>
<evidence type="ECO:0000259" key="4">
    <source>
        <dbReference type="Pfam" id="PF18705"/>
    </source>
</evidence>
<evidence type="ECO:0000259" key="3">
    <source>
        <dbReference type="Pfam" id="PF13786"/>
    </source>
</evidence>